<accession>A0A9X3PAG8</accession>
<dbReference type="Pfam" id="PF00857">
    <property type="entry name" value="Isochorismatase"/>
    <property type="match status" value="1"/>
</dbReference>
<dbReference type="InterPro" id="IPR050272">
    <property type="entry name" value="Isochorismatase-like_hydrls"/>
</dbReference>
<dbReference type="PANTHER" id="PTHR43540:SF7">
    <property type="entry name" value="ISOCHORISMATASE FAMILY PROTEIN YECD"/>
    <property type="match status" value="1"/>
</dbReference>
<evidence type="ECO:0000313" key="3">
    <source>
        <dbReference type="EMBL" id="MDA1359685.1"/>
    </source>
</evidence>
<dbReference type="EMBL" id="JAPZVP010000005">
    <property type="protein sequence ID" value="MDA1359685.1"/>
    <property type="molecule type" value="Genomic_DNA"/>
</dbReference>
<organism evidence="3 4">
    <name type="scientific">Glycomyces luteolus</name>
    <dbReference type="NCBI Taxonomy" id="2670330"/>
    <lineage>
        <taxon>Bacteria</taxon>
        <taxon>Bacillati</taxon>
        <taxon>Actinomycetota</taxon>
        <taxon>Actinomycetes</taxon>
        <taxon>Glycomycetales</taxon>
        <taxon>Glycomycetaceae</taxon>
        <taxon>Glycomyces</taxon>
    </lineage>
</organism>
<keyword evidence="4" id="KW-1185">Reference proteome</keyword>
<dbReference type="InterPro" id="IPR000868">
    <property type="entry name" value="Isochorismatase-like_dom"/>
</dbReference>
<dbReference type="AlphaFoldDB" id="A0A9X3PAG8"/>
<dbReference type="RefSeq" id="WP_270109543.1">
    <property type="nucleotide sequence ID" value="NZ_JAPZVP010000005.1"/>
</dbReference>
<dbReference type="PANTHER" id="PTHR43540">
    <property type="entry name" value="PEROXYUREIDOACRYLATE/UREIDOACRYLATE AMIDOHYDROLASE-RELATED"/>
    <property type="match status" value="1"/>
</dbReference>
<evidence type="ECO:0000313" key="4">
    <source>
        <dbReference type="Proteomes" id="UP001146067"/>
    </source>
</evidence>
<dbReference type="Gene3D" id="3.40.50.850">
    <property type="entry name" value="Isochorismatase-like"/>
    <property type="match status" value="1"/>
</dbReference>
<dbReference type="InterPro" id="IPR036380">
    <property type="entry name" value="Isochorismatase-like_sf"/>
</dbReference>
<dbReference type="Proteomes" id="UP001146067">
    <property type="component" value="Unassembled WGS sequence"/>
</dbReference>
<evidence type="ECO:0000256" key="1">
    <source>
        <dbReference type="ARBA" id="ARBA00022801"/>
    </source>
</evidence>
<comment type="caution">
    <text evidence="3">The sequence shown here is derived from an EMBL/GenBank/DDBJ whole genome shotgun (WGS) entry which is preliminary data.</text>
</comment>
<feature type="domain" description="Isochorismatase-like" evidence="2">
    <location>
        <begin position="30"/>
        <end position="183"/>
    </location>
</feature>
<dbReference type="GO" id="GO:0016787">
    <property type="term" value="F:hydrolase activity"/>
    <property type="evidence" value="ECO:0007669"/>
    <property type="project" value="UniProtKB-KW"/>
</dbReference>
<sequence>MHGVLPSKPAKVSASDYCKSVTVLDPQQIAVVIVDLMPRLLQLEMQPRSGAEVLEAALALADGARKAGAPVVAIRVERPNVEEQPPGSELTEELAMVADAVVVKRSIGGFYGTDLDAVLKQFGAQTLVMAGIMTNLGVESTARAASDHGFDLVFVEDAMSALSGAEHEAAINLDLPRFGTVVRLVDLSWRTTL</sequence>
<dbReference type="CDD" id="cd00431">
    <property type="entry name" value="cysteine_hydrolases"/>
    <property type="match status" value="1"/>
</dbReference>
<protein>
    <submittedName>
        <fullName evidence="3">Isochorismatase family protein</fullName>
    </submittedName>
</protein>
<proteinExistence type="predicted"/>
<dbReference type="SUPFAM" id="SSF52499">
    <property type="entry name" value="Isochorismatase-like hydrolases"/>
    <property type="match status" value="1"/>
</dbReference>
<evidence type="ECO:0000259" key="2">
    <source>
        <dbReference type="Pfam" id="PF00857"/>
    </source>
</evidence>
<keyword evidence="1" id="KW-0378">Hydrolase</keyword>
<reference evidence="3" key="1">
    <citation type="submission" date="2022-12" db="EMBL/GenBank/DDBJ databases">
        <title>Gycomyces niveus sp.nov.,a novel actinomycete isolated from soil in Shouguan.</title>
        <authorList>
            <person name="Yang X."/>
        </authorList>
    </citation>
    <scope>NUCLEOTIDE SEQUENCE</scope>
    <source>
        <strain evidence="3">NEAU-A15</strain>
    </source>
</reference>
<name>A0A9X3PAG8_9ACTN</name>
<gene>
    <name evidence="3" type="ORF">O1R50_08625</name>
</gene>